<reference evidence="1 2" key="1">
    <citation type="submission" date="2020-06" db="EMBL/GenBank/DDBJ databases">
        <title>Methanolobus halotolerans sp. nov., isolated from a saline lake Tus in Siberia.</title>
        <authorList>
            <person name="Shen Y."/>
            <person name="Chen S.-C."/>
            <person name="Lai M.-C."/>
            <person name="Huang H.-H."/>
            <person name="Chiu H.-H."/>
            <person name="Tang S.-L."/>
            <person name="Rogozin D.Y."/>
            <person name="Degermendzhy A.G."/>
        </authorList>
    </citation>
    <scope>NUCLEOTIDE SEQUENCE [LARGE SCALE GENOMIC DNA]</scope>
    <source>
        <strain evidence="1 2">DSM 21339</strain>
    </source>
</reference>
<protein>
    <submittedName>
        <fullName evidence="1">Uncharacterized protein</fullName>
    </submittedName>
</protein>
<dbReference type="AlphaFoldDB" id="A0A7D5I5L4"/>
<dbReference type="KEGG" id="mzi:HWN40_10375"/>
<dbReference type="RefSeq" id="WP_176965660.1">
    <property type="nucleotide sequence ID" value="NZ_CP058215.1"/>
</dbReference>
<dbReference type="GeneID" id="55822084"/>
<evidence type="ECO:0000313" key="2">
    <source>
        <dbReference type="Proteomes" id="UP000509594"/>
    </source>
</evidence>
<gene>
    <name evidence="1" type="ORF">HWN40_10375</name>
</gene>
<accession>A0A7D5I5L4</accession>
<dbReference type="OrthoDB" id="377192at2157"/>
<proteinExistence type="predicted"/>
<evidence type="ECO:0000313" key="1">
    <source>
        <dbReference type="EMBL" id="QLC50604.1"/>
    </source>
</evidence>
<sequence>MTKIINVNDFVNRFFETAEKLGYDVEVCKRGEARGKKQIDFGNKKLHELHLRKLYPMLIENGIDFSYDAFNDIVPGRPCAVKGFREISATIVC</sequence>
<name>A0A7D5I5L4_9EURY</name>
<dbReference type="EMBL" id="CP058215">
    <property type="protein sequence ID" value="QLC50604.1"/>
    <property type="molecule type" value="Genomic_DNA"/>
</dbReference>
<organism evidence="1 2">
    <name type="scientific">Methanolobus zinderi</name>
    <dbReference type="NCBI Taxonomy" id="536044"/>
    <lineage>
        <taxon>Archaea</taxon>
        <taxon>Methanobacteriati</taxon>
        <taxon>Methanobacteriota</taxon>
        <taxon>Stenosarchaea group</taxon>
        <taxon>Methanomicrobia</taxon>
        <taxon>Methanosarcinales</taxon>
        <taxon>Methanosarcinaceae</taxon>
        <taxon>Methanolobus</taxon>
    </lineage>
</organism>
<dbReference type="Proteomes" id="UP000509594">
    <property type="component" value="Chromosome"/>
</dbReference>
<keyword evidence="2" id="KW-1185">Reference proteome</keyword>